<dbReference type="InterPro" id="IPR052516">
    <property type="entry name" value="N-heterocyclic_Hydroxylase"/>
</dbReference>
<dbReference type="PANTHER" id="PTHR47495:SF3">
    <property type="entry name" value="BLR6219 PROTEIN"/>
    <property type="match status" value="1"/>
</dbReference>
<dbReference type="EMBL" id="JABBGA010000002">
    <property type="protein sequence ID" value="NML24693.1"/>
    <property type="molecule type" value="Genomic_DNA"/>
</dbReference>
<dbReference type="InterPro" id="IPR000674">
    <property type="entry name" value="Ald_Oxase/Xan_DH_a/b"/>
</dbReference>
<dbReference type="AlphaFoldDB" id="A0A848G2M3"/>
<reference evidence="2 3" key="1">
    <citation type="submission" date="2020-04" db="EMBL/GenBank/DDBJ databases">
        <title>Zoogloea sp. G-4-1-14 isolated from soil.</title>
        <authorList>
            <person name="Dahal R.H."/>
        </authorList>
    </citation>
    <scope>NUCLEOTIDE SEQUENCE [LARGE SCALE GENOMIC DNA]</scope>
    <source>
        <strain evidence="2 3">G-4-1-14</strain>
    </source>
</reference>
<dbReference type="Gene3D" id="3.30.365.10">
    <property type="entry name" value="Aldehyde oxidase/xanthine dehydrogenase, molybdopterin binding domain"/>
    <property type="match status" value="4"/>
</dbReference>
<dbReference type="PROSITE" id="PS51318">
    <property type="entry name" value="TAT"/>
    <property type="match status" value="1"/>
</dbReference>
<dbReference type="InterPro" id="IPR008274">
    <property type="entry name" value="AldOxase/xan_DH_MoCoBD1"/>
</dbReference>
<dbReference type="PIRSF" id="PIRSF036389">
    <property type="entry name" value="IOR_B"/>
    <property type="match status" value="1"/>
</dbReference>
<feature type="domain" description="Aldehyde oxidase/xanthine dehydrogenase a/b hammerhead" evidence="1">
    <location>
        <begin position="214"/>
        <end position="301"/>
    </location>
</feature>
<sequence length="749" mass="80568">MNAPDLASAGRRNFLRSSALAGGGLVLGFYLNGTGNAAEQVAKPAAAPGAEFKPNAFIRIGRDGIVTLVSKQPEIGQGIKTSLPAVIAEELEVSWKDVRIVQGDLDPVYGRQSAGGSTSTPTNYEDFRRLGATAKAMLVEAAARAWKVPPGECHAADSAVHHRPSKRRLGYGQLVEAAAALPVPDAKSVQVKDPKDFKLLGKRIGGVDNHAVVTGQPLFGVDTRLPGMLYAVYEKSPVFGGKVRRANLEAIKALPGVKDAFVIDGTADLRGLLPGVAIVAESTWAAWSARKQLQVEWDEGRFADHSWAGFVAEAQRLGKQPGATTLRKDGDVNAALAGAARTVEAAYTYPFISHASIEPQNCTAWFKDGSLELWAPTQNPAAGQELVTATLGIPKDKILLHITRSGGGFGRRLSADYIVEAAAIAQRVAAPVKLTWTREDDLRHDHFRAAGFHFLRGGTDAKGRLIAWHNHFVTFANPVTRDGKTTLQPGSGGSLSGDEFPGRWVDNCLLEQSAIECGVPMGPWRAPGSNVFAWVFHSFIDELAHAAGRDPLEFRLEILGDKAIMPGTGERGTPYDVSRMRRVLLDVAEKSGWGKRKFPKGQGQGIAFHFSHRGYIAEVAEVTVARDGSLKLDRVVVSTDIGAQIVNLSGAENQVEGSIVDGLGTLMFPELNIERGRIVQGNFNEYPLIRIPDAPTRVEVHFVKTDYPVTGLGEPAFPPLAPAVCNAIFAAIGKRVRQLPLSRTDLRWS</sequence>
<protein>
    <submittedName>
        <fullName evidence="2">Xanthine dehydrogenase family protein molybdopterin-binding subunit</fullName>
    </submittedName>
</protein>
<dbReference type="RefSeq" id="WP_169144350.1">
    <property type="nucleotide sequence ID" value="NZ_JABBGA010000002.1"/>
</dbReference>
<dbReference type="InterPro" id="IPR006311">
    <property type="entry name" value="TAT_signal"/>
</dbReference>
<evidence type="ECO:0000259" key="1">
    <source>
        <dbReference type="SMART" id="SM01008"/>
    </source>
</evidence>
<name>A0A848G2M3_9RHOO</name>
<evidence type="ECO:0000313" key="3">
    <source>
        <dbReference type="Proteomes" id="UP000580043"/>
    </source>
</evidence>
<evidence type="ECO:0000313" key="2">
    <source>
        <dbReference type="EMBL" id="NML24693.1"/>
    </source>
</evidence>
<dbReference type="GO" id="GO:0016491">
    <property type="term" value="F:oxidoreductase activity"/>
    <property type="evidence" value="ECO:0007669"/>
    <property type="project" value="InterPro"/>
</dbReference>
<dbReference type="PANTHER" id="PTHR47495">
    <property type="entry name" value="ALDEHYDE DEHYDROGENASE"/>
    <property type="match status" value="1"/>
</dbReference>
<dbReference type="SMART" id="SM01008">
    <property type="entry name" value="Ald_Xan_dh_C"/>
    <property type="match status" value="1"/>
</dbReference>
<keyword evidence="3" id="KW-1185">Reference proteome</keyword>
<dbReference type="Proteomes" id="UP000580043">
    <property type="component" value="Unassembled WGS sequence"/>
</dbReference>
<proteinExistence type="predicted"/>
<dbReference type="Gene3D" id="3.90.1170.50">
    <property type="entry name" value="Aldehyde oxidase/xanthine dehydrogenase, a/b hammerhead"/>
    <property type="match status" value="1"/>
</dbReference>
<gene>
    <name evidence="2" type="ORF">HHL15_02980</name>
</gene>
<organism evidence="2 3">
    <name type="scientific">Zoogloea dura</name>
    <dbReference type="NCBI Taxonomy" id="2728840"/>
    <lineage>
        <taxon>Bacteria</taxon>
        <taxon>Pseudomonadati</taxon>
        <taxon>Pseudomonadota</taxon>
        <taxon>Betaproteobacteria</taxon>
        <taxon>Rhodocyclales</taxon>
        <taxon>Zoogloeaceae</taxon>
        <taxon>Zoogloea</taxon>
    </lineage>
</organism>
<dbReference type="InterPro" id="IPR012368">
    <property type="entry name" value="OxRdtase_Mopterin-bd_su_IorB"/>
</dbReference>
<dbReference type="Pfam" id="PF20256">
    <property type="entry name" value="MoCoBD_2"/>
    <property type="match status" value="2"/>
</dbReference>
<dbReference type="SUPFAM" id="SSF56003">
    <property type="entry name" value="Molybdenum cofactor-binding domain"/>
    <property type="match status" value="2"/>
</dbReference>
<dbReference type="InterPro" id="IPR037165">
    <property type="entry name" value="AldOxase/xan_DH_Mopterin-bd_sf"/>
</dbReference>
<comment type="caution">
    <text evidence="2">The sequence shown here is derived from an EMBL/GenBank/DDBJ whole genome shotgun (WGS) entry which is preliminary data.</text>
</comment>
<accession>A0A848G2M3</accession>
<dbReference type="InterPro" id="IPR046867">
    <property type="entry name" value="AldOxase/xan_DH_MoCoBD2"/>
</dbReference>
<dbReference type="Pfam" id="PF02738">
    <property type="entry name" value="MoCoBD_1"/>
    <property type="match status" value="1"/>
</dbReference>